<evidence type="ECO:0000313" key="2">
    <source>
        <dbReference type="Proteomes" id="UP000188605"/>
    </source>
</evidence>
<comment type="caution">
    <text evidence="1">The sequence shown here is derived from an EMBL/GenBank/DDBJ whole genome shotgun (WGS) entry which is preliminary data.</text>
</comment>
<dbReference type="EMBL" id="LJDB01000060">
    <property type="protein sequence ID" value="ONI39824.1"/>
    <property type="molecule type" value="Genomic_DNA"/>
</dbReference>
<gene>
    <name evidence="1" type="ORF">AN396_07160</name>
</gene>
<dbReference type="Proteomes" id="UP000188605">
    <property type="component" value="Unassembled WGS sequence"/>
</dbReference>
<evidence type="ECO:0000313" key="1">
    <source>
        <dbReference type="EMBL" id="ONI39824.1"/>
    </source>
</evidence>
<accession>A0ACC8XBB8</accession>
<proteinExistence type="predicted"/>
<reference evidence="1" key="1">
    <citation type="submission" date="2016-08" db="EMBL/GenBank/DDBJ databases">
        <authorList>
            <person name="Ngugi D.K."/>
            <person name="Miyake S."/>
            <person name="Stingl U."/>
        </authorList>
    </citation>
    <scope>NUCLEOTIDE SEQUENCE</scope>
    <source>
        <strain evidence="1">SCG-B11WGA-EpuloA1</strain>
    </source>
</reference>
<protein>
    <submittedName>
        <fullName evidence="1">Uncharacterized protein</fullName>
    </submittedName>
</protein>
<organism evidence="1 2">
    <name type="scientific">Candidatus Epulonipiscium fishelsonii</name>
    <dbReference type="NCBI Taxonomy" id="77094"/>
    <lineage>
        <taxon>Bacteria</taxon>
        <taxon>Bacillati</taxon>
        <taxon>Bacillota</taxon>
        <taxon>Clostridia</taxon>
        <taxon>Lachnospirales</taxon>
        <taxon>Lachnospiraceae</taxon>
        <taxon>Candidatus Epulonipiscium</taxon>
    </lineage>
</organism>
<keyword evidence="2" id="KW-1185">Reference proteome</keyword>
<sequence length="402" mass="44991">MYNTIVIGGGAAGLFLAQHIGKNVLVLEKNNSLGRKLLASGSRQCNFTHNGDIKEFFNKYGDKQNFVKKCLNTFSNKDSIKFFSATGMNSITNDNGKVFPKSLKSEDILNILIKLNKFNTLKTKIDIKEVNFLDNTFRILDSNNNQYFSENLVVATGGITYPKLGASSFGYELARQFGHTIIEPAPALTNVIVRQRSITKLTGLSFKQLKIISYRNNKKVLDCTGDLIITHKGLSGPIILDNSRNIKPNDILNINFLPQYNYENLNQQFIKDFNKFGTVTLSSYLKIFNLPKSLLEYLCEQLNISKSLCCAQLIKSQRKELCRLLTMFPIEIEQLGGINIAMVTAGGVCTKEIYSSTFESKLQKNLYFIGEVLDVDGNTGGYNIQFAFSSAYSCGKKILKIV</sequence>
<name>A0ACC8XBB8_9FIRM</name>